<evidence type="ECO:0000313" key="2">
    <source>
        <dbReference type="Proteomes" id="UP001320706"/>
    </source>
</evidence>
<organism evidence="1 2">
    <name type="scientific">Zalaria obscura</name>
    <dbReference type="NCBI Taxonomy" id="2024903"/>
    <lineage>
        <taxon>Eukaryota</taxon>
        <taxon>Fungi</taxon>
        <taxon>Dikarya</taxon>
        <taxon>Ascomycota</taxon>
        <taxon>Pezizomycotina</taxon>
        <taxon>Dothideomycetes</taxon>
        <taxon>Dothideomycetidae</taxon>
        <taxon>Dothideales</taxon>
        <taxon>Zalariaceae</taxon>
        <taxon>Zalaria</taxon>
    </lineage>
</organism>
<keyword evidence="2" id="KW-1185">Reference proteome</keyword>
<gene>
    <name evidence="1" type="ORF">M8818_001662</name>
</gene>
<sequence>MTDASNTTGAVVFWLYIAAALYLTSTVLHSIFAAPKRNAISRTQINVFSFLSAISFATLSYNMLSALILSYRTWARANDVALVPLRLWEWSVSSTLFQDFGEAIVADAARWAWTSSALGATLGLAVFVGVDGRRANVPALWAFFCLGQILPISFIQNLFYLALLRQPRSESETSRPTLSSATQRTFSQPWVWHTCALCFAACLALARWIGQGQRLIVVILAARLLLFAPLFIPLTDGDRGATGSLQWTLSLYHIGPQLGYLVQACIQHGVGGVLRAVHSHPAVSALGYDLVISVFSSIAWMYFGPTGNPQEILHTKSG</sequence>
<name>A0ACC3SJL9_9PEZI</name>
<accession>A0ACC3SJL9</accession>
<proteinExistence type="predicted"/>
<reference evidence="1" key="1">
    <citation type="submission" date="2024-02" db="EMBL/GenBank/DDBJ databases">
        <title>Metagenome Assembled Genome of Zalaria obscura JY119.</title>
        <authorList>
            <person name="Vighnesh L."/>
            <person name="Jagadeeshwari U."/>
            <person name="Venkata Ramana C."/>
            <person name="Sasikala C."/>
        </authorList>
    </citation>
    <scope>NUCLEOTIDE SEQUENCE</scope>
    <source>
        <strain evidence="1">JY119</strain>
    </source>
</reference>
<protein>
    <submittedName>
        <fullName evidence="1">Uncharacterized protein</fullName>
    </submittedName>
</protein>
<dbReference type="Proteomes" id="UP001320706">
    <property type="component" value="Unassembled WGS sequence"/>
</dbReference>
<comment type="caution">
    <text evidence="1">The sequence shown here is derived from an EMBL/GenBank/DDBJ whole genome shotgun (WGS) entry which is preliminary data.</text>
</comment>
<dbReference type="EMBL" id="JAMKPW020000007">
    <property type="protein sequence ID" value="KAK8216699.1"/>
    <property type="molecule type" value="Genomic_DNA"/>
</dbReference>
<evidence type="ECO:0000313" key="1">
    <source>
        <dbReference type="EMBL" id="KAK8216699.1"/>
    </source>
</evidence>